<sequence>MEARSSRSSLRVTALERPPNVRDINAGTEAQWCETLGGRGEESLDTSSLCHTSPQQRVKCRKRSTMGVTWSRVCHLLCLSYLLLLPYLSVTSSVSLDLTELRNKVAKIKVNPRGNLWAT</sequence>
<keyword evidence="5" id="KW-0472">Membrane</keyword>
<gene>
    <name evidence="6" type="ORF">Z043_126305</name>
</gene>
<keyword evidence="4" id="KW-0027">Amidation</keyword>
<keyword evidence="5" id="KW-0812">Transmembrane</keyword>
<organism evidence="6 7">
    <name type="scientific">Scleropages formosus</name>
    <name type="common">Asian bonytongue</name>
    <name type="synonym">Osteoglossum formosum</name>
    <dbReference type="NCBI Taxonomy" id="113540"/>
    <lineage>
        <taxon>Eukaryota</taxon>
        <taxon>Metazoa</taxon>
        <taxon>Chordata</taxon>
        <taxon>Craniata</taxon>
        <taxon>Vertebrata</taxon>
        <taxon>Euteleostomi</taxon>
        <taxon>Actinopterygii</taxon>
        <taxon>Neopterygii</taxon>
        <taxon>Teleostei</taxon>
        <taxon>Osteoglossocephala</taxon>
        <taxon>Osteoglossomorpha</taxon>
        <taxon>Osteoglossiformes</taxon>
        <taxon>Osteoglossidae</taxon>
        <taxon>Scleropages</taxon>
    </lineage>
</organism>
<evidence type="ECO:0000313" key="7">
    <source>
        <dbReference type="Proteomes" id="UP000034805"/>
    </source>
</evidence>
<keyword evidence="5" id="KW-1133">Transmembrane helix</keyword>
<comment type="similarity">
    <text evidence="2">Belongs to the bombesin/neuromedin-B/ranatensin family.</text>
</comment>
<proteinExistence type="inferred from homology"/>
<reference evidence="6 7" key="1">
    <citation type="submission" date="2015-08" db="EMBL/GenBank/DDBJ databases">
        <title>The genome of the Asian arowana (Scleropages formosus).</title>
        <authorList>
            <person name="Tan M.H."/>
            <person name="Gan H.M."/>
            <person name="Croft L.J."/>
            <person name="Austin C.M."/>
        </authorList>
    </citation>
    <scope>NUCLEOTIDE SEQUENCE [LARGE SCALE GENOMIC DNA]</scope>
    <source>
        <strain evidence="6">Aro1</strain>
    </source>
</reference>
<dbReference type="GO" id="GO:0046887">
    <property type="term" value="P:positive regulation of hormone secretion"/>
    <property type="evidence" value="ECO:0007669"/>
    <property type="project" value="TreeGrafter"/>
</dbReference>
<dbReference type="GO" id="GO:0007218">
    <property type="term" value="P:neuropeptide signaling pathway"/>
    <property type="evidence" value="ECO:0007669"/>
    <property type="project" value="InterPro"/>
</dbReference>
<keyword evidence="3" id="KW-0964">Secreted</keyword>
<dbReference type="GO" id="GO:0031710">
    <property type="term" value="F:neuromedin B receptor binding"/>
    <property type="evidence" value="ECO:0007669"/>
    <property type="project" value="TreeGrafter"/>
</dbReference>
<evidence type="ECO:0000256" key="1">
    <source>
        <dbReference type="ARBA" id="ARBA00004613"/>
    </source>
</evidence>
<evidence type="ECO:0000256" key="5">
    <source>
        <dbReference type="SAM" id="Phobius"/>
    </source>
</evidence>
<evidence type="ECO:0000256" key="4">
    <source>
        <dbReference type="ARBA" id="ARBA00022815"/>
    </source>
</evidence>
<dbReference type="GO" id="GO:0005576">
    <property type="term" value="C:extracellular region"/>
    <property type="evidence" value="ECO:0007669"/>
    <property type="project" value="UniProtKB-SubCell"/>
</dbReference>
<dbReference type="GO" id="GO:0043005">
    <property type="term" value="C:neuron projection"/>
    <property type="evidence" value="ECO:0007669"/>
    <property type="project" value="TreeGrafter"/>
</dbReference>
<protein>
    <submittedName>
        <fullName evidence="6">Uncharacterized protein</fullName>
    </submittedName>
</protein>
<dbReference type="PANTHER" id="PTHR16866">
    <property type="entry name" value="GASTRIN-RELEASING PEPTIDE"/>
    <property type="match status" value="1"/>
</dbReference>
<dbReference type="GO" id="GO:0005184">
    <property type="term" value="F:neuropeptide hormone activity"/>
    <property type="evidence" value="ECO:0007669"/>
    <property type="project" value="TreeGrafter"/>
</dbReference>
<accession>A0A0P7TRR4</accession>
<evidence type="ECO:0000256" key="3">
    <source>
        <dbReference type="ARBA" id="ARBA00022525"/>
    </source>
</evidence>
<name>A0A0P7TRR4_SCLFO</name>
<dbReference type="PANTHER" id="PTHR16866:SF3">
    <property type="entry name" value="NEUROMEDIN-B"/>
    <property type="match status" value="1"/>
</dbReference>
<feature type="non-terminal residue" evidence="6">
    <location>
        <position position="119"/>
    </location>
</feature>
<dbReference type="Proteomes" id="UP000034805">
    <property type="component" value="Unassembled WGS sequence"/>
</dbReference>
<dbReference type="STRING" id="113540.ENSSFOP00015041454"/>
<dbReference type="AlphaFoldDB" id="A0A0P7TRR4"/>
<comment type="subcellular location">
    <subcellularLocation>
        <location evidence="1">Secreted</location>
    </subcellularLocation>
</comment>
<dbReference type="EMBL" id="JARO02026856">
    <property type="protein sequence ID" value="KPP56138.1"/>
    <property type="molecule type" value="Genomic_DNA"/>
</dbReference>
<evidence type="ECO:0000256" key="2">
    <source>
        <dbReference type="ARBA" id="ARBA00010012"/>
    </source>
</evidence>
<feature type="transmembrane region" description="Helical" evidence="5">
    <location>
        <begin position="69"/>
        <end position="88"/>
    </location>
</feature>
<evidence type="ECO:0000313" key="6">
    <source>
        <dbReference type="EMBL" id="KPP56138.1"/>
    </source>
</evidence>
<dbReference type="InterPro" id="IPR000874">
    <property type="entry name" value="Bombesin"/>
</dbReference>
<comment type="caution">
    <text evidence="6">The sequence shown here is derived from an EMBL/GenBank/DDBJ whole genome shotgun (WGS) entry which is preliminary data.</text>
</comment>